<feature type="region of interest" description="Disordered" evidence="1">
    <location>
        <begin position="343"/>
        <end position="406"/>
    </location>
</feature>
<dbReference type="PANTHER" id="PTHR42648:SF26">
    <property type="entry name" value="INTEGRASE CATALYTIC DOMAIN-CONTAINING PROTEIN"/>
    <property type="match status" value="1"/>
</dbReference>
<protein>
    <recommendedName>
        <fullName evidence="2">Integrase catalytic domain-containing protein</fullName>
    </recommendedName>
</protein>
<name>A0AAE1V708_9SOLA</name>
<dbReference type="InterPro" id="IPR036397">
    <property type="entry name" value="RNaseH_sf"/>
</dbReference>
<comment type="caution">
    <text evidence="3">The sequence shown here is derived from an EMBL/GenBank/DDBJ whole genome shotgun (WGS) entry which is preliminary data.</text>
</comment>
<proteinExistence type="predicted"/>
<dbReference type="PROSITE" id="PS50994">
    <property type="entry name" value="INTEGRASE"/>
    <property type="match status" value="1"/>
</dbReference>
<dbReference type="Pfam" id="PF13976">
    <property type="entry name" value="gag_pre-integrs"/>
    <property type="match status" value="1"/>
</dbReference>
<feature type="compositionally biased region" description="Pro residues" evidence="1">
    <location>
        <begin position="375"/>
        <end position="387"/>
    </location>
</feature>
<evidence type="ECO:0000256" key="1">
    <source>
        <dbReference type="SAM" id="MobiDB-lite"/>
    </source>
</evidence>
<dbReference type="SUPFAM" id="SSF53098">
    <property type="entry name" value="Ribonuclease H-like"/>
    <property type="match status" value="1"/>
</dbReference>
<dbReference type="Gene3D" id="3.30.420.10">
    <property type="entry name" value="Ribonuclease H-like superfamily/Ribonuclease H"/>
    <property type="match status" value="1"/>
</dbReference>
<feature type="domain" description="Integrase catalytic" evidence="2">
    <location>
        <begin position="79"/>
        <end position="244"/>
    </location>
</feature>
<reference evidence="3" key="1">
    <citation type="submission" date="2023-12" db="EMBL/GenBank/DDBJ databases">
        <title>Genome assembly of Anisodus tanguticus.</title>
        <authorList>
            <person name="Wang Y.-J."/>
        </authorList>
    </citation>
    <scope>NUCLEOTIDE SEQUENCE</scope>
    <source>
        <strain evidence="3">KB-2021</strain>
        <tissue evidence="3">Leaf</tissue>
    </source>
</reference>
<dbReference type="EMBL" id="JAVYJV010000015">
    <property type="protein sequence ID" value="KAK4352811.1"/>
    <property type="molecule type" value="Genomic_DNA"/>
</dbReference>
<dbReference type="InterPro" id="IPR039537">
    <property type="entry name" value="Retrotran_Ty1/copia-like"/>
</dbReference>
<sequence>MGDLYPFTSTSATRSCSPVTLAAVSSSTWHNRLGHPGVPIFNFLRGNNFIACNGKLAQNCVSCSLGKHIRLPFKSSTSVTFAPFDIIHADLWTSPIPSSLGHKYYLVLLDDFSHYVWLYPLKFKSEVFVKFLEFRNFIQTQFGKGIKSCQCDNGREFNNSMFHRFCTNNGMIFRFSCPHTSPQNGKAERIIRTINNMIRTLLIHASLPPPFWVYAAKMSEYTLNILHTSTLHNMTPTEILYHRIPSYDHLRIFGCLCYLNLSSTAPHKLAPRSTPCVFLGFPPNHRGYLCYDLSTSQIHISRHVTFDETTFLFSNFPKFQKQDYSFLDESAISPLIIEQLTSSVPSSEPRHPNFREACQPSSTATLDPGAAAPPTASPPPSPYPTLPPISDTTLPPTVPTHPMETRSKHGIFKPKVHFNLSAQTISPLPKNPKLAKQDPNWNAAIYEEFNALTKQHTWDLVPRPEGVNVIRCMWLFSHKFRDNGDLERYKARLVANGTNQ</sequence>
<dbReference type="AlphaFoldDB" id="A0AAE1V708"/>
<evidence type="ECO:0000259" key="2">
    <source>
        <dbReference type="PROSITE" id="PS50994"/>
    </source>
</evidence>
<dbReference type="InterPro" id="IPR012337">
    <property type="entry name" value="RNaseH-like_sf"/>
</dbReference>
<dbReference type="Pfam" id="PF25597">
    <property type="entry name" value="SH3_retrovirus"/>
    <property type="match status" value="1"/>
</dbReference>
<gene>
    <name evidence="3" type="ORF">RND71_028329</name>
</gene>
<organism evidence="3 4">
    <name type="scientific">Anisodus tanguticus</name>
    <dbReference type="NCBI Taxonomy" id="243964"/>
    <lineage>
        <taxon>Eukaryota</taxon>
        <taxon>Viridiplantae</taxon>
        <taxon>Streptophyta</taxon>
        <taxon>Embryophyta</taxon>
        <taxon>Tracheophyta</taxon>
        <taxon>Spermatophyta</taxon>
        <taxon>Magnoliopsida</taxon>
        <taxon>eudicotyledons</taxon>
        <taxon>Gunneridae</taxon>
        <taxon>Pentapetalae</taxon>
        <taxon>asterids</taxon>
        <taxon>lamiids</taxon>
        <taxon>Solanales</taxon>
        <taxon>Solanaceae</taxon>
        <taxon>Solanoideae</taxon>
        <taxon>Hyoscyameae</taxon>
        <taxon>Anisodus</taxon>
    </lineage>
</organism>
<dbReference type="InterPro" id="IPR057670">
    <property type="entry name" value="SH3_retrovirus"/>
</dbReference>
<dbReference type="InterPro" id="IPR025724">
    <property type="entry name" value="GAG-pre-integrase_dom"/>
</dbReference>
<dbReference type="Pfam" id="PF00665">
    <property type="entry name" value="rve"/>
    <property type="match status" value="1"/>
</dbReference>
<dbReference type="PANTHER" id="PTHR42648">
    <property type="entry name" value="TRANSPOSASE, PUTATIVE-RELATED"/>
    <property type="match status" value="1"/>
</dbReference>
<evidence type="ECO:0000313" key="4">
    <source>
        <dbReference type="Proteomes" id="UP001291623"/>
    </source>
</evidence>
<dbReference type="GO" id="GO:0015074">
    <property type="term" value="P:DNA integration"/>
    <property type="evidence" value="ECO:0007669"/>
    <property type="project" value="InterPro"/>
</dbReference>
<dbReference type="InterPro" id="IPR001584">
    <property type="entry name" value="Integrase_cat-core"/>
</dbReference>
<keyword evidence="4" id="KW-1185">Reference proteome</keyword>
<dbReference type="Proteomes" id="UP001291623">
    <property type="component" value="Unassembled WGS sequence"/>
</dbReference>
<accession>A0AAE1V708</accession>
<evidence type="ECO:0000313" key="3">
    <source>
        <dbReference type="EMBL" id="KAK4352811.1"/>
    </source>
</evidence>
<dbReference type="GO" id="GO:0003676">
    <property type="term" value="F:nucleic acid binding"/>
    <property type="evidence" value="ECO:0007669"/>
    <property type="project" value="InterPro"/>
</dbReference>